<sequence>MWDLANLPEREHIVDKLKSRAFKARQRNANTRLIIKCLKAQDSWIARVWRGNIGITWWPWCAHNPTTKGDHAQIWAEPEKKKSPCNVDEECYSCLAGFLGTNHGTFFP</sequence>
<organism evidence="1 2">
    <name type="scientific">Asparagus officinalis</name>
    <name type="common">Garden asparagus</name>
    <dbReference type="NCBI Taxonomy" id="4686"/>
    <lineage>
        <taxon>Eukaryota</taxon>
        <taxon>Viridiplantae</taxon>
        <taxon>Streptophyta</taxon>
        <taxon>Embryophyta</taxon>
        <taxon>Tracheophyta</taxon>
        <taxon>Spermatophyta</taxon>
        <taxon>Magnoliopsida</taxon>
        <taxon>Liliopsida</taxon>
        <taxon>Asparagales</taxon>
        <taxon>Asparagaceae</taxon>
        <taxon>Asparagoideae</taxon>
        <taxon>Asparagus</taxon>
    </lineage>
</organism>
<evidence type="ECO:0000313" key="1">
    <source>
        <dbReference type="EMBL" id="ONK75953.1"/>
    </source>
</evidence>
<evidence type="ECO:0000313" key="2">
    <source>
        <dbReference type="Proteomes" id="UP000243459"/>
    </source>
</evidence>
<keyword evidence="2" id="KW-1185">Reference proteome</keyword>
<name>A0A5P1FDX7_ASPOF</name>
<dbReference type="Gramene" id="ONK75953">
    <property type="protein sequence ID" value="ONK75953"/>
    <property type="gene ID" value="A4U43_C03F22300"/>
</dbReference>
<accession>A0A5P1FDX7</accession>
<dbReference type="Proteomes" id="UP000243459">
    <property type="component" value="Chromosome 3"/>
</dbReference>
<gene>
    <name evidence="1" type="ORF">A4U43_C03F22300</name>
</gene>
<dbReference type="EMBL" id="CM007383">
    <property type="protein sequence ID" value="ONK75953.1"/>
    <property type="molecule type" value="Genomic_DNA"/>
</dbReference>
<dbReference type="AlphaFoldDB" id="A0A5P1FDX7"/>
<reference evidence="2" key="1">
    <citation type="journal article" date="2017" name="Nat. Commun.">
        <title>The asparagus genome sheds light on the origin and evolution of a young Y chromosome.</title>
        <authorList>
            <person name="Harkess A."/>
            <person name="Zhou J."/>
            <person name="Xu C."/>
            <person name="Bowers J.E."/>
            <person name="Van der Hulst R."/>
            <person name="Ayyampalayam S."/>
            <person name="Mercati F."/>
            <person name="Riccardi P."/>
            <person name="McKain M.R."/>
            <person name="Kakrana A."/>
            <person name="Tang H."/>
            <person name="Ray J."/>
            <person name="Groenendijk J."/>
            <person name="Arikit S."/>
            <person name="Mathioni S.M."/>
            <person name="Nakano M."/>
            <person name="Shan H."/>
            <person name="Telgmann-Rauber A."/>
            <person name="Kanno A."/>
            <person name="Yue Z."/>
            <person name="Chen H."/>
            <person name="Li W."/>
            <person name="Chen Y."/>
            <person name="Xu X."/>
            <person name="Zhang Y."/>
            <person name="Luo S."/>
            <person name="Chen H."/>
            <person name="Gao J."/>
            <person name="Mao Z."/>
            <person name="Pires J.C."/>
            <person name="Luo M."/>
            <person name="Kudrna D."/>
            <person name="Wing R.A."/>
            <person name="Meyers B.C."/>
            <person name="Yi K."/>
            <person name="Kong H."/>
            <person name="Lavrijsen P."/>
            <person name="Sunseri F."/>
            <person name="Falavigna A."/>
            <person name="Ye Y."/>
            <person name="Leebens-Mack J.H."/>
            <person name="Chen G."/>
        </authorList>
    </citation>
    <scope>NUCLEOTIDE SEQUENCE [LARGE SCALE GENOMIC DNA]</scope>
    <source>
        <strain evidence="2">cv. DH0086</strain>
    </source>
</reference>
<proteinExistence type="predicted"/>
<protein>
    <submittedName>
        <fullName evidence="1">Uncharacterized protein</fullName>
    </submittedName>
</protein>